<feature type="region of interest" description="Disordered" evidence="1">
    <location>
        <begin position="459"/>
        <end position="520"/>
    </location>
</feature>
<dbReference type="PANTHER" id="PTHR41967">
    <property type="entry name" value="FI19406P1-RELATED"/>
    <property type="match status" value="1"/>
</dbReference>
<dbReference type="RefSeq" id="XP_025836176.1">
    <property type="nucleotide sequence ID" value="XM_025980391.1"/>
</dbReference>
<feature type="region of interest" description="Disordered" evidence="1">
    <location>
        <begin position="265"/>
        <end position="300"/>
    </location>
</feature>
<evidence type="ECO:0000313" key="3">
    <source>
        <dbReference type="RefSeq" id="XP_025836176.1"/>
    </source>
</evidence>
<evidence type="ECO:0000313" key="2">
    <source>
        <dbReference type="Proteomes" id="UP000192223"/>
    </source>
</evidence>
<dbReference type="KEGG" id="apln:108733560"/>
<dbReference type="PANTHER" id="PTHR41967:SF6">
    <property type="entry name" value="FI19406P1-RELATED"/>
    <property type="match status" value="1"/>
</dbReference>
<sequence length="883" mass="101168">MSSSKSKIPRAYLPFLPKPQLLDYYHEDKKICDIIATSPCIKTDPFELYRPPEGKYLDYSLSQTDAKFDKNETKIHVQITRAEYGELNPSPPPPPKKNKNIYFHGRGPCWIWIEEIWTKKQLELQVFYKKRLKQITKTRVTQERNKLRRGHYELIKMVGPSWFIEISPNQQRAVDSLKDAILKDLTYRSLTYVKDVIGDLGLVLRPNEAHVEKALKECNRCPIEFLLILYQLMNPHREEYSLNDKLLLSAVVHLTIKETLKELHIRIPSPPPKPSVPRTPKKRKPKPQYPSPYLEPFTFEPDPPKHTGIYKNNHIQYPESPYFSYIEQLKLEREKLKLLSEQDKGPKLNTEDQPPKYPDLPPDLAEKETEILQELAMAQEEYNALAADGNAPPLLKPSIYYPCNLVTHSRSEHAGSVAIESAKQKQKKKLTPPAKDVKKFPKSKEVRVVATAVSTIKDDSTKMGSTPCGTNSAATTVSQKSHRSTSHRSSREKTTAPEPTDVNLYPPGDDDEGFEEEEEEEPDLGLVCDCGCFADFEKEALRIPPYEFKTKKPIPTPEICDLEIRESELIRPDETESEMCTCKEGVKEKVENVFCPCERCQKDREAWLAKKATKVISGTRKEHLGEDGLRIIEAVKEFEQCACLRNYEHAIQKFEDLKCRLRAQIKLMSMKKPFVVTGVSVGPDGKPVYQLAGVVQNPCPCLEIVKLMEEEEKRLSNMPHLPSDGRKYYITGVHQTPEGTVYSIGGTLHSADCECMEIFREYSERHTLCLDLYAEYLKKMKKDVCLYLQEYEEDNKNRTDGKWGPTPFEIRDEEERIKNLPELPSDGRTYQITGVRGIAKGGKLTYEISGIKDAPENVCPICCKCCPGKIKRKQLLKRLFSTI</sequence>
<dbReference type="InParanoid" id="A0A7F5RJP0"/>
<dbReference type="OrthoDB" id="6613664at2759"/>
<evidence type="ECO:0000256" key="1">
    <source>
        <dbReference type="SAM" id="MobiDB-lite"/>
    </source>
</evidence>
<proteinExistence type="predicted"/>
<feature type="compositionally biased region" description="Pro residues" evidence="1">
    <location>
        <begin position="268"/>
        <end position="277"/>
    </location>
</feature>
<feature type="region of interest" description="Disordered" evidence="1">
    <location>
        <begin position="420"/>
        <end position="442"/>
    </location>
</feature>
<feature type="compositionally biased region" description="Acidic residues" evidence="1">
    <location>
        <begin position="508"/>
        <end position="520"/>
    </location>
</feature>
<gene>
    <name evidence="3" type="primary">LOC108733560</name>
</gene>
<dbReference type="Proteomes" id="UP000192223">
    <property type="component" value="Unplaced"/>
</dbReference>
<protein>
    <submittedName>
        <fullName evidence="3">Uncharacterized protein LOC108733560</fullName>
    </submittedName>
</protein>
<feature type="compositionally biased region" description="Polar residues" evidence="1">
    <location>
        <begin position="462"/>
        <end position="477"/>
    </location>
</feature>
<keyword evidence="2" id="KW-1185">Reference proteome</keyword>
<reference evidence="3" key="1">
    <citation type="submission" date="2025-08" db="UniProtKB">
        <authorList>
            <consortium name="RefSeq"/>
        </authorList>
    </citation>
    <scope>IDENTIFICATION</scope>
    <source>
        <tissue evidence="3">Entire body</tissue>
    </source>
</reference>
<dbReference type="GeneID" id="108733560"/>
<organism evidence="2 3">
    <name type="scientific">Agrilus planipennis</name>
    <name type="common">Emerald ash borer</name>
    <name type="synonym">Agrilus marcopoli</name>
    <dbReference type="NCBI Taxonomy" id="224129"/>
    <lineage>
        <taxon>Eukaryota</taxon>
        <taxon>Metazoa</taxon>
        <taxon>Ecdysozoa</taxon>
        <taxon>Arthropoda</taxon>
        <taxon>Hexapoda</taxon>
        <taxon>Insecta</taxon>
        <taxon>Pterygota</taxon>
        <taxon>Neoptera</taxon>
        <taxon>Endopterygota</taxon>
        <taxon>Coleoptera</taxon>
        <taxon>Polyphaga</taxon>
        <taxon>Elateriformia</taxon>
        <taxon>Buprestoidea</taxon>
        <taxon>Buprestidae</taxon>
        <taxon>Agrilinae</taxon>
        <taxon>Agrilus</taxon>
    </lineage>
</organism>
<name>A0A7F5RJP0_AGRPL</name>
<accession>A0A7F5RJP0</accession>
<dbReference type="AlphaFoldDB" id="A0A7F5RJP0"/>